<name>A0A2S4HBH4_9GAMM</name>
<keyword evidence="4" id="KW-0274">FAD</keyword>
<sequence>MNIVVVGGGAGGLPLVTKLGKRLGKRGLANITLVDASASHIWKPRFHEVATGAIDSDLDAVDYRAHAHQNYYNFSKGRMSGLDRDKKEIILEPATGSSGKEILPERRIPYDYLVITVGSLGNDFNTKGVRDHCLFLDTREQADRFHERFLNHCLSADFYRDTVSVAIVGGGATGVELAAEIHHAIALLKLYGHKELDRSRLQVHVIEAGPRLLPALSEQIASAAQTELENMGVKVHTGTMVKQADEQGFITGDGERIDAELLVWAAGIKAPDVIGEWGLEVNRINQLVVDPNLQTADTAVFAIGDCCACELTEGKNVPPRAQSAQQMANHTAANLQRIVKGQPLKPFKYRDHGSLVSLSEYSALGSLMGSVRGGSFFIEGWMARMMYVSLYRLHQAAIYGWLRTLMLLMAGRFNRLLRPRLKLH</sequence>
<accession>A0A2S4HBH4</accession>
<evidence type="ECO:0000256" key="1">
    <source>
        <dbReference type="ARBA" id="ARBA00001974"/>
    </source>
</evidence>
<gene>
    <name evidence="7" type="ORF">C0068_17085</name>
</gene>
<evidence type="ECO:0000313" key="7">
    <source>
        <dbReference type="EMBL" id="POP51356.1"/>
    </source>
</evidence>
<dbReference type="Pfam" id="PF07992">
    <property type="entry name" value="Pyr_redox_2"/>
    <property type="match status" value="1"/>
</dbReference>
<feature type="domain" description="FAD/NAD(P)-binding" evidence="6">
    <location>
        <begin position="1"/>
        <end position="328"/>
    </location>
</feature>
<dbReference type="PANTHER" id="PTHR42913">
    <property type="entry name" value="APOPTOSIS-INDUCING FACTOR 1"/>
    <property type="match status" value="1"/>
</dbReference>
<dbReference type="PANTHER" id="PTHR42913:SF3">
    <property type="entry name" value="64 KDA MITOCHONDRIAL NADH DEHYDROGENASE (EUROFUNG)"/>
    <property type="match status" value="1"/>
</dbReference>
<dbReference type="PRINTS" id="PR00411">
    <property type="entry name" value="PNDRDTASEI"/>
</dbReference>
<dbReference type="GO" id="GO:0003955">
    <property type="term" value="F:NAD(P)H dehydrogenase (quinone) activity"/>
    <property type="evidence" value="ECO:0007669"/>
    <property type="project" value="TreeGrafter"/>
</dbReference>
<dbReference type="GO" id="GO:0019646">
    <property type="term" value="P:aerobic electron transport chain"/>
    <property type="evidence" value="ECO:0007669"/>
    <property type="project" value="TreeGrafter"/>
</dbReference>
<comment type="similarity">
    <text evidence="2">Belongs to the NADH dehydrogenase family.</text>
</comment>
<dbReference type="EMBL" id="PQGG01000040">
    <property type="protein sequence ID" value="POP51356.1"/>
    <property type="molecule type" value="Genomic_DNA"/>
</dbReference>
<protein>
    <submittedName>
        <fullName evidence="7">FAD-dependent oxidoreductase</fullName>
    </submittedName>
</protein>
<keyword evidence="5" id="KW-0560">Oxidoreductase</keyword>
<reference evidence="7 8" key="1">
    <citation type="submission" date="2018-01" db="EMBL/GenBank/DDBJ databases">
        <authorList>
            <person name="Yu X.-D."/>
        </authorList>
    </citation>
    <scope>NUCLEOTIDE SEQUENCE [LARGE SCALE GENOMIC DNA]</scope>
    <source>
        <strain evidence="7 8">ZX-21</strain>
    </source>
</reference>
<dbReference type="Gene3D" id="3.50.50.100">
    <property type="match status" value="1"/>
</dbReference>
<dbReference type="Proteomes" id="UP000237222">
    <property type="component" value="Unassembled WGS sequence"/>
</dbReference>
<comment type="caution">
    <text evidence="7">The sequence shown here is derived from an EMBL/GenBank/DDBJ whole genome shotgun (WGS) entry which is preliminary data.</text>
</comment>
<evidence type="ECO:0000256" key="4">
    <source>
        <dbReference type="ARBA" id="ARBA00022827"/>
    </source>
</evidence>
<dbReference type="InterPro" id="IPR036188">
    <property type="entry name" value="FAD/NAD-bd_sf"/>
</dbReference>
<organism evidence="7 8">
    <name type="scientific">Zhongshania marina</name>
    <dbReference type="NCBI Taxonomy" id="2304603"/>
    <lineage>
        <taxon>Bacteria</taxon>
        <taxon>Pseudomonadati</taxon>
        <taxon>Pseudomonadota</taxon>
        <taxon>Gammaproteobacteria</taxon>
        <taxon>Cellvibrionales</taxon>
        <taxon>Spongiibacteraceae</taxon>
        <taxon>Zhongshania</taxon>
    </lineage>
</organism>
<dbReference type="InterPro" id="IPR051169">
    <property type="entry name" value="NADH-Q_oxidoreductase"/>
</dbReference>
<proteinExistence type="inferred from homology"/>
<dbReference type="AlphaFoldDB" id="A0A2S4HBH4"/>
<evidence type="ECO:0000313" key="8">
    <source>
        <dbReference type="Proteomes" id="UP000237222"/>
    </source>
</evidence>
<dbReference type="SUPFAM" id="SSF51905">
    <property type="entry name" value="FAD/NAD(P)-binding domain"/>
    <property type="match status" value="1"/>
</dbReference>
<comment type="cofactor">
    <cofactor evidence="1">
        <name>FAD</name>
        <dbReference type="ChEBI" id="CHEBI:57692"/>
    </cofactor>
</comment>
<dbReference type="PRINTS" id="PR00368">
    <property type="entry name" value="FADPNR"/>
</dbReference>
<dbReference type="RefSeq" id="WP_103685691.1">
    <property type="nucleotide sequence ID" value="NZ_PQGG01000040.1"/>
</dbReference>
<dbReference type="OrthoDB" id="9781621at2"/>
<evidence type="ECO:0000256" key="2">
    <source>
        <dbReference type="ARBA" id="ARBA00005272"/>
    </source>
</evidence>
<evidence type="ECO:0000256" key="3">
    <source>
        <dbReference type="ARBA" id="ARBA00022630"/>
    </source>
</evidence>
<evidence type="ECO:0000259" key="6">
    <source>
        <dbReference type="Pfam" id="PF07992"/>
    </source>
</evidence>
<dbReference type="InterPro" id="IPR023753">
    <property type="entry name" value="FAD/NAD-binding_dom"/>
</dbReference>
<keyword evidence="3" id="KW-0285">Flavoprotein</keyword>
<evidence type="ECO:0000256" key="5">
    <source>
        <dbReference type="ARBA" id="ARBA00023002"/>
    </source>
</evidence>